<evidence type="ECO:0000313" key="13">
    <source>
        <dbReference type="Proteomes" id="UP000000311"/>
    </source>
</evidence>
<dbReference type="EMBL" id="GL443318">
    <property type="protein sequence ID" value="EFN62202.1"/>
    <property type="molecule type" value="Genomic_DNA"/>
</dbReference>
<keyword evidence="3" id="KW-1003">Cell membrane</keyword>
<accession>E2AWI7</accession>
<evidence type="ECO:0000256" key="10">
    <source>
        <dbReference type="ARBA" id="ARBA00023170"/>
    </source>
</evidence>
<keyword evidence="5" id="KW-0812">Transmembrane</keyword>
<name>E2AWI7_CAMFO</name>
<comment type="subcellular location">
    <subcellularLocation>
        <location evidence="1">Cell membrane</location>
        <topology evidence="1">Multi-pass membrane protein</topology>
    </subcellularLocation>
</comment>
<dbReference type="PANTHER" id="PTHR11923">
    <property type="entry name" value="SCAVENGER RECEPTOR CLASS B TYPE-1 SR-B1"/>
    <property type="match status" value="1"/>
</dbReference>
<evidence type="ECO:0000313" key="12">
    <source>
        <dbReference type="EMBL" id="EFN62202.1"/>
    </source>
</evidence>
<dbReference type="AlphaFoldDB" id="E2AWI7"/>
<dbReference type="GO" id="GO:0005044">
    <property type="term" value="F:scavenger receptor activity"/>
    <property type="evidence" value="ECO:0007669"/>
    <property type="project" value="TreeGrafter"/>
</dbReference>
<reference evidence="12 13" key="1">
    <citation type="journal article" date="2010" name="Science">
        <title>Genomic comparison of the ants Camponotus floridanus and Harpegnathos saltator.</title>
        <authorList>
            <person name="Bonasio R."/>
            <person name="Zhang G."/>
            <person name="Ye C."/>
            <person name="Mutti N.S."/>
            <person name="Fang X."/>
            <person name="Qin N."/>
            <person name="Donahue G."/>
            <person name="Yang P."/>
            <person name="Li Q."/>
            <person name="Li C."/>
            <person name="Zhang P."/>
            <person name="Huang Z."/>
            <person name="Berger S.L."/>
            <person name="Reinberg D."/>
            <person name="Wang J."/>
            <person name="Liebig J."/>
        </authorList>
    </citation>
    <scope>NUCLEOTIDE SEQUENCE [LARGE SCALE GENOMIC DNA]</scope>
    <source>
        <strain evidence="13">C129</strain>
    </source>
</reference>
<organism evidence="13">
    <name type="scientific">Camponotus floridanus</name>
    <name type="common">Florida carpenter ant</name>
    <dbReference type="NCBI Taxonomy" id="104421"/>
    <lineage>
        <taxon>Eukaryota</taxon>
        <taxon>Metazoa</taxon>
        <taxon>Ecdysozoa</taxon>
        <taxon>Arthropoda</taxon>
        <taxon>Hexapoda</taxon>
        <taxon>Insecta</taxon>
        <taxon>Pterygota</taxon>
        <taxon>Neoptera</taxon>
        <taxon>Endopterygota</taxon>
        <taxon>Hymenoptera</taxon>
        <taxon>Apocrita</taxon>
        <taxon>Aculeata</taxon>
        <taxon>Formicoidea</taxon>
        <taxon>Formicidae</taxon>
        <taxon>Formicinae</taxon>
        <taxon>Camponotus</taxon>
    </lineage>
</organism>
<proteinExistence type="inferred from homology"/>
<keyword evidence="6" id="KW-0552">Olfaction</keyword>
<dbReference type="GO" id="GO:0005737">
    <property type="term" value="C:cytoplasm"/>
    <property type="evidence" value="ECO:0007669"/>
    <property type="project" value="TreeGrafter"/>
</dbReference>
<dbReference type="OrthoDB" id="10024078at2759"/>
<dbReference type="Proteomes" id="UP000000311">
    <property type="component" value="Unassembled WGS sequence"/>
</dbReference>
<evidence type="ECO:0000256" key="4">
    <source>
        <dbReference type="ARBA" id="ARBA00022606"/>
    </source>
</evidence>
<protein>
    <submittedName>
        <fullName evidence="12">Scavenger receptor class B member 1</fullName>
    </submittedName>
</protein>
<dbReference type="PRINTS" id="PR01609">
    <property type="entry name" value="CD36FAMILY"/>
</dbReference>
<dbReference type="Pfam" id="PF01130">
    <property type="entry name" value="CD36"/>
    <property type="match status" value="1"/>
</dbReference>
<dbReference type="InParanoid" id="E2AWI7"/>
<dbReference type="InterPro" id="IPR002159">
    <property type="entry name" value="CD36_fam"/>
</dbReference>
<keyword evidence="8" id="KW-0472">Membrane</keyword>
<keyword evidence="9" id="KW-1015">Disulfide bond</keyword>
<keyword evidence="13" id="KW-1185">Reference proteome</keyword>
<evidence type="ECO:0000256" key="2">
    <source>
        <dbReference type="ARBA" id="ARBA00010532"/>
    </source>
</evidence>
<dbReference type="GO" id="GO:0007608">
    <property type="term" value="P:sensory perception of smell"/>
    <property type="evidence" value="ECO:0007669"/>
    <property type="project" value="UniProtKB-KW"/>
</dbReference>
<keyword evidence="7" id="KW-1133">Transmembrane helix</keyword>
<dbReference type="PANTHER" id="PTHR11923:SF69">
    <property type="entry name" value="SENSORY NEURON MEMBRANE PROTEIN 1"/>
    <property type="match status" value="1"/>
</dbReference>
<sequence length="167" mass="19379">MLKPGSEIREIWSNFPYPVDFKMYLFNVTNPDEVVQGQKPKLQEVGPFFYDEYKVKIDLIDREDEDSVEYSIKATLFFNPKKSHGLTGNEDMMVPHLMILSMALITLKEKPAAMPIIGTYIQCHYFLSMSCIDCGHVSVMYRIGRLARTITMHAGRFKVEHEKDMFL</sequence>
<evidence type="ECO:0000256" key="3">
    <source>
        <dbReference type="ARBA" id="ARBA00022475"/>
    </source>
</evidence>
<dbReference type="STRING" id="104421.E2AWI7"/>
<keyword evidence="10 12" id="KW-0675">Receptor</keyword>
<gene>
    <name evidence="12" type="ORF">EAG_00533</name>
</gene>
<evidence type="ECO:0000256" key="11">
    <source>
        <dbReference type="ARBA" id="ARBA00023180"/>
    </source>
</evidence>
<comment type="similarity">
    <text evidence="2">Belongs to the CD36 family.</text>
</comment>
<evidence type="ECO:0000256" key="6">
    <source>
        <dbReference type="ARBA" id="ARBA00022725"/>
    </source>
</evidence>
<evidence type="ECO:0000256" key="7">
    <source>
        <dbReference type="ARBA" id="ARBA00022989"/>
    </source>
</evidence>
<dbReference type="GO" id="GO:0005886">
    <property type="term" value="C:plasma membrane"/>
    <property type="evidence" value="ECO:0007669"/>
    <property type="project" value="UniProtKB-SubCell"/>
</dbReference>
<keyword evidence="11" id="KW-0325">Glycoprotein</keyword>
<evidence type="ECO:0000256" key="5">
    <source>
        <dbReference type="ARBA" id="ARBA00022692"/>
    </source>
</evidence>
<keyword evidence="4" id="KW-0716">Sensory transduction</keyword>
<evidence type="ECO:0000256" key="9">
    <source>
        <dbReference type="ARBA" id="ARBA00023157"/>
    </source>
</evidence>
<evidence type="ECO:0000256" key="1">
    <source>
        <dbReference type="ARBA" id="ARBA00004651"/>
    </source>
</evidence>
<evidence type="ECO:0000256" key="8">
    <source>
        <dbReference type="ARBA" id="ARBA00023136"/>
    </source>
</evidence>